<feature type="region of interest" description="Disordered" evidence="1">
    <location>
        <begin position="64"/>
        <end position="97"/>
    </location>
</feature>
<dbReference type="Pfam" id="PF00581">
    <property type="entry name" value="Rhodanese"/>
    <property type="match status" value="1"/>
</dbReference>
<evidence type="ECO:0000256" key="1">
    <source>
        <dbReference type="SAM" id="MobiDB-lite"/>
    </source>
</evidence>
<dbReference type="SUPFAM" id="SSF52821">
    <property type="entry name" value="Rhodanese/Cell cycle control phosphatase"/>
    <property type="match status" value="1"/>
</dbReference>
<name>A0AAD4BSM5_BOLED</name>
<feature type="region of interest" description="Disordered" evidence="1">
    <location>
        <begin position="1"/>
        <end position="31"/>
    </location>
</feature>
<dbReference type="AlphaFoldDB" id="A0AAD4BSM5"/>
<organism evidence="3 4">
    <name type="scientific">Boletus edulis BED1</name>
    <dbReference type="NCBI Taxonomy" id="1328754"/>
    <lineage>
        <taxon>Eukaryota</taxon>
        <taxon>Fungi</taxon>
        <taxon>Dikarya</taxon>
        <taxon>Basidiomycota</taxon>
        <taxon>Agaricomycotina</taxon>
        <taxon>Agaricomycetes</taxon>
        <taxon>Agaricomycetidae</taxon>
        <taxon>Boletales</taxon>
        <taxon>Boletineae</taxon>
        <taxon>Boletaceae</taxon>
        <taxon>Boletoideae</taxon>
        <taxon>Boletus</taxon>
    </lineage>
</organism>
<dbReference type="InterPro" id="IPR036873">
    <property type="entry name" value="Rhodanese-like_dom_sf"/>
</dbReference>
<feature type="compositionally biased region" description="Low complexity" evidence="1">
    <location>
        <begin position="64"/>
        <end position="81"/>
    </location>
</feature>
<dbReference type="EMBL" id="WHUW01000016">
    <property type="protein sequence ID" value="KAF8438671.1"/>
    <property type="molecule type" value="Genomic_DNA"/>
</dbReference>
<accession>A0AAD4BSM5</accession>
<dbReference type="InterPro" id="IPR001763">
    <property type="entry name" value="Rhodanese-like_dom"/>
</dbReference>
<feature type="compositionally biased region" description="Acidic residues" evidence="1">
    <location>
        <begin position="10"/>
        <end position="23"/>
    </location>
</feature>
<keyword evidence="4" id="KW-1185">Reference proteome</keyword>
<dbReference type="Proteomes" id="UP001194468">
    <property type="component" value="Unassembled WGS sequence"/>
</dbReference>
<evidence type="ECO:0000259" key="2">
    <source>
        <dbReference type="PROSITE" id="PS50206"/>
    </source>
</evidence>
<comment type="caution">
    <text evidence="3">The sequence shown here is derived from an EMBL/GenBank/DDBJ whole genome shotgun (WGS) entry which is preliminary data.</text>
</comment>
<reference evidence="3" key="1">
    <citation type="submission" date="2019-10" db="EMBL/GenBank/DDBJ databases">
        <authorList>
            <consortium name="DOE Joint Genome Institute"/>
            <person name="Kuo A."/>
            <person name="Miyauchi S."/>
            <person name="Kiss E."/>
            <person name="Drula E."/>
            <person name="Kohler A."/>
            <person name="Sanchez-Garcia M."/>
            <person name="Andreopoulos B."/>
            <person name="Barry K.W."/>
            <person name="Bonito G."/>
            <person name="Buee M."/>
            <person name="Carver A."/>
            <person name="Chen C."/>
            <person name="Cichocki N."/>
            <person name="Clum A."/>
            <person name="Culley D."/>
            <person name="Crous P.W."/>
            <person name="Fauchery L."/>
            <person name="Girlanda M."/>
            <person name="Hayes R."/>
            <person name="Keri Z."/>
            <person name="LaButti K."/>
            <person name="Lipzen A."/>
            <person name="Lombard V."/>
            <person name="Magnuson J."/>
            <person name="Maillard F."/>
            <person name="Morin E."/>
            <person name="Murat C."/>
            <person name="Nolan M."/>
            <person name="Ohm R."/>
            <person name="Pangilinan J."/>
            <person name="Pereira M."/>
            <person name="Perotto S."/>
            <person name="Peter M."/>
            <person name="Riley R."/>
            <person name="Sitrit Y."/>
            <person name="Stielow B."/>
            <person name="Szollosi G."/>
            <person name="Zifcakova L."/>
            <person name="Stursova M."/>
            <person name="Spatafora J.W."/>
            <person name="Tedersoo L."/>
            <person name="Vaario L.-M."/>
            <person name="Yamada A."/>
            <person name="Yan M."/>
            <person name="Wang P."/>
            <person name="Xu J."/>
            <person name="Bruns T."/>
            <person name="Baldrian P."/>
            <person name="Vilgalys R."/>
            <person name="Henrissat B."/>
            <person name="Grigoriev I.V."/>
            <person name="Hibbett D."/>
            <person name="Nagy L.G."/>
            <person name="Martin F.M."/>
        </authorList>
    </citation>
    <scope>NUCLEOTIDE SEQUENCE</scope>
    <source>
        <strain evidence="3">BED1</strain>
    </source>
</reference>
<proteinExistence type="predicted"/>
<sequence>MQDTRLAIAIDDDDDDNDNDDDFAIPVDGTEPDDLARALADLAKLRASVRDNLRLRPIRSFSALPKQSSPSLSPSPVSHTPDQLPPVPGPPARALPPSAWPPDVFSDRLSAPKRPIVLDTRPLAAYNASHLSDSVNIAIPSLILKRCRKPGSGFQSLAALRQFITSDQGKHRWDSLPSSPSWDGQVVIVHGEETDDSEIANLQVTAWALLPVISSLLGQNRVHYLRGGIAAAQSHPMLRSYLVTQTLHPPDPDDHGQPFRNAKIRGLFHLNTSPQTQTCFEIDQPIPSPLPVMPPQLQII</sequence>
<evidence type="ECO:0000313" key="3">
    <source>
        <dbReference type="EMBL" id="KAF8438671.1"/>
    </source>
</evidence>
<dbReference type="Gene3D" id="3.40.250.10">
    <property type="entry name" value="Rhodanese-like domain"/>
    <property type="match status" value="1"/>
</dbReference>
<protein>
    <recommendedName>
        <fullName evidence="2">Rhodanese domain-containing protein</fullName>
    </recommendedName>
</protein>
<dbReference type="PROSITE" id="PS50206">
    <property type="entry name" value="RHODANESE_3"/>
    <property type="match status" value="1"/>
</dbReference>
<reference evidence="3" key="2">
    <citation type="journal article" date="2020" name="Nat. Commun.">
        <title>Large-scale genome sequencing of mycorrhizal fungi provides insights into the early evolution of symbiotic traits.</title>
        <authorList>
            <person name="Miyauchi S."/>
            <person name="Kiss E."/>
            <person name="Kuo A."/>
            <person name="Drula E."/>
            <person name="Kohler A."/>
            <person name="Sanchez-Garcia M."/>
            <person name="Morin E."/>
            <person name="Andreopoulos B."/>
            <person name="Barry K.W."/>
            <person name="Bonito G."/>
            <person name="Buee M."/>
            <person name="Carver A."/>
            <person name="Chen C."/>
            <person name="Cichocki N."/>
            <person name="Clum A."/>
            <person name="Culley D."/>
            <person name="Crous P.W."/>
            <person name="Fauchery L."/>
            <person name="Girlanda M."/>
            <person name="Hayes R.D."/>
            <person name="Keri Z."/>
            <person name="LaButti K."/>
            <person name="Lipzen A."/>
            <person name="Lombard V."/>
            <person name="Magnuson J."/>
            <person name="Maillard F."/>
            <person name="Murat C."/>
            <person name="Nolan M."/>
            <person name="Ohm R.A."/>
            <person name="Pangilinan J."/>
            <person name="Pereira M.F."/>
            <person name="Perotto S."/>
            <person name="Peter M."/>
            <person name="Pfister S."/>
            <person name="Riley R."/>
            <person name="Sitrit Y."/>
            <person name="Stielow J.B."/>
            <person name="Szollosi G."/>
            <person name="Zifcakova L."/>
            <person name="Stursova M."/>
            <person name="Spatafora J.W."/>
            <person name="Tedersoo L."/>
            <person name="Vaario L.M."/>
            <person name="Yamada A."/>
            <person name="Yan M."/>
            <person name="Wang P."/>
            <person name="Xu J."/>
            <person name="Bruns T."/>
            <person name="Baldrian P."/>
            <person name="Vilgalys R."/>
            <person name="Dunand C."/>
            <person name="Henrissat B."/>
            <person name="Grigoriev I.V."/>
            <person name="Hibbett D."/>
            <person name="Nagy L.G."/>
            <person name="Martin F.M."/>
        </authorList>
    </citation>
    <scope>NUCLEOTIDE SEQUENCE</scope>
    <source>
        <strain evidence="3">BED1</strain>
    </source>
</reference>
<gene>
    <name evidence="3" type="ORF">L210DRAFT_2279243</name>
</gene>
<feature type="compositionally biased region" description="Pro residues" evidence="1">
    <location>
        <begin position="83"/>
        <end position="97"/>
    </location>
</feature>
<evidence type="ECO:0000313" key="4">
    <source>
        <dbReference type="Proteomes" id="UP001194468"/>
    </source>
</evidence>
<feature type="domain" description="Rhodanese" evidence="2">
    <location>
        <begin position="111"/>
        <end position="241"/>
    </location>
</feature>